<organism evidence="2 3">
    <name type="scientific">Symbiodinium natans</name>
    <dbReference type="NCBI Taxonomy" id="878477"/>
    <lineage>
        <taxon>Eukaryota</taxon>
        <taxon>Sar</taxon>
        <taxon>Alveolata</taxon>
        <taxon>Dinophyceae</taxon>
        <taxon>Suessiales</taxon>
        <taxon>Symbiodiniaceae</taxon>
        <taxon>Symbiodinium</taxon>
    </lineage>
</organism>
<dbReference type="Pfam" id="PF01871">
    <property type="entry name" value="AMMECR1"/>
    <property type="match status" value="1"/>
</dbReference>
<accession>A0A812R9B4</accession>
<proteinExistence type="predicted"/>
<dbReference type="InterPro" id="IPR036071">
    <property type="entry name" value="AMMECR1_dom_sf"/>
</dbReference>
<evidence type="ECO:0000313" key="2">
    <source>
        <dbReference type="EMBL" id="CAE7426442.1"/>
    </source>
</evidence>
<sequence length="221" mass="24169">MQKSREAMSASLRALAKVEDVPPVTEELCIYCFEVLLARLQGVSAPSLQGPPSSGLARRKVPALFVSWHSPVGLRGCMGSMQPVELERGLADCALSSALSDCRFPPITLKEVKSLTCRVSVLHTFETCQDLWDWKVGLHGIAISFTASFCSICPCSTCRYTATLLPEVILEEGMTQEAALDSAIRKAGYRGFCMSRLMSSVETTRFQSATCDLPFQSFANR</sequence>
<dbReference type="Proteomes" id="UP000604046">
    <property type="component" value="Unassembled WGS sequence"/>
</dbReference>
<feature type="domain" description="AMMECR1" evidence="1">
    <location>
        <begin position="19"/>
        <end position="221"/>
    </location>
</feature>
<dbReference type="AlphaFoldDB" id="A0A812R9B4"/>
<dbReference type="EMBL" id="CAJNDS010002313">
    <property type="protein sequence ID" value="CAE7426442.1"/>
    <property type="molecule type" value="Genomic_DNA"/>
</dbReference>
<name>A0A812R9B4_9DINO</name>
<dbReference type="PANTHER" id="PTHR13016:SF0">
    <property type="entry name" value="AMME SYNDROME CANDIDATE GENE 1 PROTEIN"/>
    <property type="match status" value="1"/>
</dbReference>
<keyword evidence="3" id="KW-1185">Reference proteome</keyword>
<dbReference type="OrthoDB" id="24630at2759"/>
<dbReference type="PROSITE" id="PS51112">
    <property type="entry name" value="AMMECR1"/>
    <property type="match status" value="1"/>
</dbReference>
<comment type="caution">
    <text evidence="2">The sequence shown here is derived from an EMBL/GenBank/DDBJ whole genome shotgun (WGS) entry which is preliminary data.</text>
</comment>
<dbReference type="SUPFAM" id="SSF143447">
    <property type="entry name" value="AMMECR1-like"/>
    <property type="match status" value="1"/>
</dbReference>
<evidence type="ECO:0000259" key="1">
    <source>
        <dbReference type="PROSITE" id="PS51112"/>
    </source>
</evidence>
<dbReference type="InterPro" id="IPR027485">
    <property type="entry name" value="AMMECR1_N"/>
</dbReference>
<dbReference type="InterPro" id="IPR002733">
    <property type="entry name" value="AMMECR1_domain"/>
</dbReference>
<dbReference type="InterPro" id="IPR023473">
    <property type="entry name" value="AMMECR1"/>
</dbReference>
<protein>
    <recommendedName>
        <fullName evidence="1">AMMECR1 domain-containing protein</fullName>
    </recommendedName>
</protein>
<dbReference type="PANTHER" id="PTHR13016">
    <property type="entry name" value="AMMECR1 HOMOLOG"/>
    <property type="match status" value="1"/>
</dbReference>
<gene>
    <name evidence="2" type="ORF">SNAT2548_LOCUS23206</name>
</gene>
<dbReference type="Gene3D" id="3.30.700.20">
    <property type="entry name" value="Hypothetical protein ph0010, domain 1"/>
    <property type="match status" value="1"/>
</dbReference>
<reference evidence="2" key="1">
    <citation type="submission" date="2021-02" db="EMBL/GenBank/DDBJ databases">
        <authorList>
            <person name="Dougan E. K."/>
            <person name="Rhodes N."/>
            <person name="Thang M."/>
            <person name="Chan C."/>
        </authorList>
    </citation>
    <scope>NUCLEOTIDE SEQUENCE</scope>
</reference>
<evidence type="ECO:0000313" key="3">
    <source>
        <dbReference type="Proteomes" id="UP000604046"/>
    </source>
</evidence>